<dbReference type="eggNOG" id="ENOG50341TU">
    <property type="taxonomic scope" value="Bacteria"/>
</dbReference>
<organism evidence="1 2">
    <name type="scientific">Chryseobacterium formosense</name>
    <dbReference type="NCBI Taxonomy" id="236814"/>
    <lineage>
        <taxon>Bacteria</taxon>
        <taxon>Pseudomonadati</taxon>
        <taxon>Bacteroidota</taxon>
        <taxon>Flavobacteriia</taxon>
        <taxon>Flavobacteriales</taxon>
        <taxon>Weeksellaceae</taxon>
        <taxon>Chryseobacterium group</taxon>
        <taxon>Chryseobacterium</taxon>
    </lineage>
</organism>
<name>A0A085Z2Q0_9FLAO</name>
<dbReference type="OrthoDB" id="1268023at2"/>
<dbReference type="STRING" id="236814.IX39_14950"/>
<keyword evidence="2" id="KW-1185">Reference proteome</keyword>
<reference evidence="1 2" key="1">
    <citation type="submission" date="2014-07" db="EMBL/GenBank/DDBJ databases">
        <title>Genome of Chryseobacterium formosense LMG 24722.</title>
        <authorList>
            <person name="Pipes S.E."/>
            <person name="Stropko S.J."/>
            <person name="Newman J.D."/>
        </authorList>
    </citation>
    <scope>NUCLEOTIDE SEQUENCE [LARGE SCALE GENOMIC DNA]</scope>
    <source>
        <strain evidence="1 2">LMG 24722</strain>
    </source>
</reference>
<dbReference type="AlphaFoldDB" id="A0A085Z2Q0"/>
<dbReference type="EMBL" id="JPRP01000002">
    <property type="protein sequence ID" value="KFE98713.1"/>
    <property type="molecule type" value="Genomic_DNA"/>
</dbReference>
<evidence type="ECO:0000313" key="1">
    <source>
        <dbReference type="EMBL" id="KFE98713.1"/>
    </source>
</evidence>
<proteinExistence type="predicted"/>
<accession>A0A085Z2Q0</accession>
<comment type="caution">
    <text evidence="1">The sequence shown here is derived from an EMBL/GenBank/DDBJ whole genome shotgun (WGS) entry which is preliminary data.</text>
</comment>
<dbReference type="RefSeq" id="WP_034677969.1">
    <property type="nucleotide sequence ID" value="NZ_FPAP01000002.1"/>
</dbReference>
<protein>
    <submittedName>
        <fullName evidence="1">Uncharacterized protein</fullName>
    </submittedName>
</protein>
<dbReference type="Proteomes" id="UP000028713">
    <property type="component" value="Unassembled WGS sequence"/>
</dbReference>
<sequence>MPNLKIQEAKLLFNKIRSNPKGYDLKTSTEGITGKDDKISFKLYRSGEKSIFEVTIDGLTFSNSTGEWNNAIIMLENIIHKIENETENIRVQQALDKLKKYLSEEN</sequence>
<gene>
    <name evidence="1" type="ORF">IX39_14950</name>
</gene>
<evidence type="ECO:0000313" key="2">
    <source>
        <dbReference type="Proteomes" id="UP000028713"/>
    </source>
</evidence>